<evidence type="ECO:0000313" key="2">
    <source>
        <dbReference type="Proteomes" id="UP001054945"/>
    </source>
</evidence>
<keyword evidence="2" id="KW-1185">Reference proteome</keyword>
<dbReference type="Proteomes" id="UP001054945">
    <property type="component" value="Unassembled WGS sequence"/>
</dbReference>
<evidence type="ECO:0000313" key="1">
    <source>
        <dbReference type="EMBL" id="GIX83218.1"/>
    </source>
</evidence>
<accession>A0AAV4NEZ5</accession>
<name>A0AAV4NEZ5_CAEEX</name>
<reference evidence="1 2" key="1">
    <citation type="submission" date="2021-06" db="EMBL/GenBank/DDBJ databases">
        <title>Caerostris extrusa draft genome.</title>
        <authorList>
            <person name="Kono N."/>
            <person name="Arakawa K."/>
        </authorList>
    </citation>
    <scope>NUCLEOTIDE SEQUENCE [LARGE SCALE GENOMIC DNA]</scope>
</reference>
<protein>
    <submittedName>
        <fullName evidence="1">Uncharacterized protein</fullName>
    </submittedName>
</protein>
<dbReference type="EMBL" id="BPLR01020844">
    <property type="protein sequence ID" value="GIX83218.1"/>
    <property type="molecule type" value="Genomic_DNA"/>
</dbReference>
<dbReference type="AlphaFoldDB" id="A0AAV4NEZ5"/>
<organism evidence="1 2">
    <name type="scientific">Caerostris extrusa</name>
    <name type="common">Bark spider</name>
    <name type="synonym">Caerostris bankana</name>
    <dbReference type="NCBI Taxonomy" id="172846"/>
    <lineage>
        <taxon>Eukaryota</taxon>
        <taxon>Metazoa</taxon>
        <taxon>Ecdysozoa</taxon>
        <taxon>Arthropoda</taxon>
        <taxon>Chelicerata</taxon>
        <taxon>Arachnida</taxon>
        <taxon>Araneae</taxon>
        <taxon>Araneomorphae</taxon>
        <taxon>Entelegynae</taxon>
        <taxon>Araneoidea</taxon>
        <taxon>Araneidae</taxon>
        <taxon>Caerostris</taxon>
    </lineage>
</organism>
<sequence>MKESRLQIPFFSGFYISLPSLEASLSNLHPFVQGSTRHLILWSLRFLCAASTGWRELLITCNPQINLSMFRGHSDPRVDLQWALFLPPTMGRVTMGRYRSLNDHPNQNKQSKRLSCQDWHSSTWEECHNHFL</sequence>
<gene>
    <name evidence="1" type="ORF">CEXT_571221</name>
</gene>
<comment type="caution">
    <text evidence="1">The sequence shown here is derived from an EMBL/GenBank/DDBJ whole genome shotgun (WGS) entry which is preliminary data.</text>
</comment>
<proteinExistence type="predicted"/>